<evidence type="ECO:0008006" key="3">
    <source>
        <dbReference type="Google" id="ProtNLM"/>
    </source>
</evidence>
<organism evidence="1 2">
    <name type="scientific">Paraburkholderia fynbosensis</name>
    <dbReference type="NCBI Taxonomy" id="1200993"/>
    <lineage>
        <taxon>Bacteria</taxon>
        <taxon>Pseudomonadati</taxon>
        <taxon>Pseudomonadota</taxon>
        <taxon>Betaproteobacteria</taxon>
        <taxon>Burkholderiales</taxon>
        <taxon>Burkholderiaceae</taxon>
        <taxon>Paraburkholderia</taxon>
    </lineage>
</organism>
<keyword evidence="2" id="KW-1185">Reference proteome</keyword>
<reference evidence="1 2" key="1">
    <citation type="submission" date="2020-04" db="EMBL/GenBank/DDBJ databases">
        <authorList>
            <person name="De Canck E."/>
        </authorList>
    </citation>
    <scope>NUCLEOTIDE SEQUENCE [LARGE SCALE GENOMIC DNA]</scope>
    <source>
        <strain evidence="1 2">LMG 27177</strain>
    </source>
</reference>
<proteinExistence type="predicted"/>
<sequence length="30" mass="3094">MSVAIRTATPTDTRAIFALTHGLAESGAYA</sequence>
<evidence type="ECO:0000313" key="2">
    <source>
        <dbReference type="Proteomes" id="UP000494252"/>
    </source>
</evidence>
<protein>
    <recommendedName>
        <fullName evidence="3">N-acetyltransferase domain-containing protein</fullName>
    </recommendedName>
</protein>
<evidence type="ECO:0000313" key="1">
    <source>
        <dbReference type="EMBL" id="CAB3797385.1"/>
    </source>
</evidence>
<dbReference type="EMBL" id="CADIKI010000012">
    <property type="protein sequence ID" value="CAB3797385.1"/>
    <property type="molecule type" value="Genomic_DNA"/>
</dbReference>
<name>A0A6J5GBX9_9BURK</name>
<gene>
    <name evidence="1" type="ORF">LMG27177_04249</name>
</gene>
<dbReference type="Proteomes" id="UP000494252">
    <property type="component" value="Unassembled WGS sequence"/>
</dbReference>
<dbReference type="AlphaFoldDB" id="A0A6J5GBX9"/>
<accession>A0A6J5GBX9</accession>